<dbReference type="SUPFAM" id="SSF52540">
    <property type="entry name" value="P-loop containing nucleoside triphosphate hydrolases"/>
    <property type="match status" value="1"/>
</dbReference>
<dbReference type="InterPro" id="IPR003593">
    <property type="entry name" value="AAA+_ATPase"/>
</dbReference>
<keyword evidence="7 8" id="KW-0472">Membrane</keyword>
<evidence type="ECO:0000256" key="5">
    <source>
        <dbReference type="ARBA" id="ARBA00022840"/>
    </source>
</evidence>
<feature type="domain" description="ABC transporter" evidence="9">
    <location>
        <begin position="270"/>
        <end position="510"/>
    </location>
</feature>
<evidence type="ECO:0000256" key="3">
    <source>
        <dbReference type="ARBA" id="ARBA00022692"/>
    </source>
</evidence>
<organism evidence="10 11">
    <name type="scientific">Flammeovirga pacifica</name>
    <dbReference type="NCBI Taxonomy" id="915059"/>
    <lineage>
        <taxon>Bacteria</taxon>
        <taxon>Pseudomonadati</taxon>
        <taxon>Bacteroidota</taxon>
        <taxon>Cytophagia</taxon>
        <taxon>Cytophagales</taxon>
        <taxon>Flammeovirgaceae</taxon>
        <taxon>Flammeovirga</taxon>
    </lineage>
</organism>
<evidence type="ECO:0000256" key="2">
    <source>
        <dbReference type="ARBA" id="ARBA00022448"/>
    </source>
</evidence>
<feature type="transmembrane region" description="Helical" evidence="8">
    <location>
        <begin position="683"/>
        <end position="704"/>
    </location>
</feature>
<dbReference type="PROSITE" id="PS50893">
    <property type="entry name" value="ABC_TRANSPORTER_2"/>
    <property type="match status" value="1"/>
</dbReference>
<evidence type="ECO:0000259" key="9">
    <source>
        <dbReference type="PROSITE" id="PS50893"/>
    </source>
</evidence>
<feature type="transmembrane region" description="Helical" evidence="8">
    <location>
        <begin position="642"/>
        <end position="663"/>
    </location>
</feature>
<comment type="subcellular location">
    <subcellularLocation>
        <location evidence="1">Membrane</location>
        <topology evidence="1">Multi-pass membrane protein</topology>
    </subcellularLocation>
</comment>
<comment type="caution">
    <text evidence="10">The sequence shown here is derived from an EMBL/GenBank/DDBJ whole genome shotgun (WGS) entry which is preliminary data.</text>
</comment>
<feature type="transmembrane region" description="Helical" evidence="8">
    <location>
        <begin position="602"/>
        <end position="622"/>
    </location>
</feature>
<evidence type="ECO:0000256" key="8">
    <source>
        <dbReference type="SAM" id="Phobius"/>
    </source>
</evidence>
<dbReference type="GO" id="GO:0140359">
    <property type="term" value="F:ABC-type transporter activity"/>
    <property type="evidence" value="ECO:0007669"/>
    <property type="project" value="InterPro"/>
</dbReference>
<protein>
    <submittedName>
        <fullName evidence="10">ABC transporter</fullName>
    </submittedName>
</protein>
<reference evidence="10 11" key="1">
    <citation type="journal article" date="2012" name="Int. J. Syst. Evol. Microbiol.">
        <title>Flammeovirga pacifica sp. nov., isolated from deep-sea sediment.</title>
        <authorList>
            <person name="Xu H."/>
            <person name="Fu Y."/>
            <person name="Yang N."/>
            <person name="Ding Z."/>
            <person name="Lai Q."/>
            <person name="Zeng R."/>
        </authorList>
    </citation>
    <scope>NUCLEOTIDE SEQUENCE [LARGE SCALE GENOMIC DNA]</scope>
    <source>
        <strain evidence="11">DSM 24597 / LMG 26175 / WPAGA1</strain>
    </source>
</reference>
<keyword evidence="11" id="KW-1185">Reference proteome</keyword>
<keyword evidence="3 8" id="KW-0812">Transmembrane</keyword>
<dbReference type="AlphaFoldDB" id="A0A1S1YYC2"/>
<dbReference type="InterPro" id="IPR050352">
    <property type="entry name" value="ABCG_transporters"/>
</dbReference>
<gene>
    <name evidence="10" type="ORF">NH26_06410</name>
</gene>
<dbReference type="Pfam" id="PF01061">
    <property type="entry name" value="ABC2_membrane"/>
    <property type="match status" value="1"/>
</dbReference>
<name>A0A1S1YYC2_FLAPC</name>
<dbReference type="RefSeq" id="WP_044218822.1">
    <property type="nucleotide sequence ID" value="NZ_JRYR02000001.1"/>
</dbReference>
<dbReference type="SMART" id="SM00382">
    <property type="entry name" value="AAA"/>
    <property type="match status" value="1"/>
</dbReference>
<dbReference type="InterPro" id="IPR027417">
    <property type="entry name" value="P-loop_NTPase"/>
</dbReference>
<evidence type="ECO:0000313" key="11">
    <source>
        <dbReference type="Proteomes" id="UP000179797"/>
    </source>
</evidence>
<evidence type="ECO:0000256" key="1">
    <source>
        <dbReference type="ARBA" id="ARBA00004141"/>
    </source>
</evidence>
<dbReference type="Proteomes" id="UP000179797">
    <property type="component" value="Unassembled WGS sequence"/>
</dbReference>
<evidence type="ECO:0000256" key="7">
    <source>
        <dbReference type="ARBA" id="ARBA00023136"/>
    </source>
</evidence>
<evidence type="ECO:0000256" key="4">
    <source>
        <dbReference type="ARBA" id="ARBA00022741"/>
    </source>
</evidence>
<evidence type="ECO:0000256" key="6">
    <source>
        <dbReference type="ARBA" id="ARBA00022989"/>
    </source>
</evidence>
<dbReference type="PROSITE" id="PS00211">
    <property type="entry name" value="ABC_TRANSPORTER_1"/>
    <property type="match status" value="1"/>
</dbReference>
<accession>A0A1S1YYC2</accession>
<dbReference type="Pfam" id="PF00005">
    <property type="entry name" value="ABC_tran"/>
    <property type="match status" value="1"/>
</dbReference>
<proteinExistence type="predicted"/>
<feature type="transmembrane region" description="Helical" evidence="8">
    <location>
        <begin position="716"/>
        <end position="734"/>
    </location>
</feature>
<keyword evidence="2" id="KW-0813">Transport</keyword>
<keyword evidence="6 8" id="KW-1133">Transmembrane helix</keyword>
<dbReference type="GO" id="GO:0016020">
    <property type="term" value="C:membrane"/>
    <property type="evidence" value="ECO:0007669"/>
    <property type="project" value="UniProtKB-SubCell"/>
</dbReference>
<keyword evidence="4" id="KW-0547">Nucleotide-binding</keyword>
<dbReference type="InterPro" id="IPR017871">
    <property type="entry name" value="ABC_transporter-like_CS"/>
</dbReference>
<evidence type="ECO:0000313" key="10">
    <source>
        <dbReference type="EMBL" id="OHX66011.1"/>
    </source>
</evidence>
<dbReference type="PANTHER" id="PTHR48041:SF139">
    <property type="entry name" value="PROTEIN SCARLET"/>
    <property type="match status" value="1"/>
</dbReference>
<sequence>MSEEILKALTQLFAIISTQGEGLTETERNFVIKFLNQELEKSSVDEYINLYDQLVQEEEERIAKRKAKAAKKRADKGEDPNSVDSLADAVSVRNSVRTLSICRKINKTLDQKQKTIVLVKLLEIVSSDENSYTPQRMDIIHTVADVFNIPSNEYKLLERFVIEQHSSKIDNEEILIFDDEMPPEGSKIKFIDSGLLDGEIIFIRMKSVSLYFTKYTGTELVYLNGQLINSNNVYLFSPGSIFKTPKGAPLYYSDLVNKYNSDEIGGSISFVAEDLEYRFPNGQLGLRDINFGENTGQLVGIMGASGAGKTTLLNVLAGLEKPSAGSVRINGYNIHTQKDKIEGVIGYIAQDDLLIEELTVFQNLYYNAKLCFKDMSEQELTQKVNEVLLSLGLDRIAHLVVGSVLNKKISGGQRKRLNIALELIREPAVMFVDEPTSGLSSRDSENVIDLLKELSLKGKLIFVVIHQPSSDIYKMFDKMWLLDTGGFPVFYGNPIEAITHFKGAVRQVDSDQGQCNTCGNVNPEQLFNIIEAQVVDEYGEFTNKRKSQPEDWHRIYQTTFSKPEIEEVNVEPPKTLNIPSKLMQTVIFTIRDFLSKFSNKQYLSINLLEAPFLALLLSWVIYYIKDGDTEYVFRHNENIPPYILIAILVALFMGMTVSAEEIIKDRKIKKRESFLNLSRSSYLFSKLIILFGFSAIQTFTFVLIGNTLLEVHDLTWQYWLVLFTVSCHANLIGLNISSAFNSAITVYILIPILLIPQMILSGLIFDFSKLNNTISEHGKTPLIADIMASRWAYESLSVEQFKDNRFKKPFFDLDMKLSQSNYKSAYWEPRMEEILFSAQMNSKNTNDSTGKILANDIITLVNEINADNYFSTHADKKKEALSFLEDGKINSQEGNQLRKILYESSIYYNDQLIKAEEERDKRIYAMKKEFGDDFNLSEAKDLYHNDQLETFVKNKNVLNRTVVDKNRIVQLIDPIYFIKENTAGPLDYRTHLFAPAKKVFGTYIDTFTFNVLMIWVMSLFLYISLYFEWLKKLIEGTEVVFTKFFSKEA</sequence>
<feature type="transmembrane region" description="Helical" evidence="8">
    <location>
        <begin position="1007"/>
        <end position="1027"/>
    </location>
</feature>
<dbReference type="OrthoDB" id="9804819at2"/>
<dbReference type="STRING" id="915059.NH26_06410"/>
<keyword evidence="5" id="KW-0067">ATP-binding</keyword>
<dbReference type="InterPro" id="IPR013525">
    <property type="entry name" value="ABC2_TM"/>
</dbReference>
<dbReference type="PANTHER" id="PTHR48041">
    <property type="entry name" value="ABC TRANSPORTER G FAMILY MEMBER 28"/>
    <property type="match status" value="1"/>
</dbReference>
<feature type="transmembrane region" description="Helical" evidence="8">
    <location>
        <begin position="746"/>
        <end position="765"/>
    </location>
</feature>
<dbReference type="InterPro" id="IPR003439">
    <property type="entry name" value="ABC_transporter-like_ATP-bd"/>
</dbReference>
<dbReference type="Gene3D" id="3.40.50.300">
    <property type="entry name" value="P-loop containing nucleotide triphosphate hydrolases"/>
    <property type="match status" value="1"/>
</dbReference>
<dbReference type="EMBL" id="JRYR02000001">
    <property type="protein sequence ID" value="OHX66011.1"/>
    <property type="molecule type" value="Genomic_DNA"/>
</dbReference>
<dbReference type="GO" id="GO:0005524">
    <property type="term" value="F:ATP binding"/>
    <property type="evidence" value="ECO:0007669"/>
    <property type="project" value="UniProtKB-KW"/>
</dbReference>
<dbReference type="GO" id="GO:0016887">
    <property type="term" value="F:ATP hydrolysis activity"/>
    <property type="evidence" value="ECO:0007669"/>
    <property type="project" value="InterPro"/>
</dbReference>